<gene>
    <name evidence="1" type="ORF">VMCG_01734</name>
</gene>
<dbReference type="AlphaFoldDB" id="A0A423X2X1"/>
<dbReference type="SUPFAM" id="SSF53474">
    <property type="entry name" value="alpha/beta-Hydrolases"/>
    <property type="match status" value="1"/>
</dbReference>
<dbReference type="STRING" id="356882.A0A423X2X1"/>
<organism evidence="1 2">
    <name type="scientific">Cytospora schulzeri</name>
    <dbReference type="NCBI Taxonomy" id="448051"/>
    <lineage>
        <taxon>Eukaryota</taxon>
        <taxon>Fungi</taxon>
        <taxon>Dikarya</taxon>
        <taxon>Ascomycota</taxon>
        <taxon>Pezizomycotina</taxon>
        <taxon>Sordariomycetes</taxon>
        <taxon>Sordariomycetidae</taxon>
        <taxon>Diaporthales</taxon>
        <taxon>Cytosporaceae</taxon>
        <taxon>Cytospora</taxon>
    </lineage>
</organism>
<accession>A0A423X2X1</accession>
<dbReference type="Gene3D" id="3.40.50.1820">
    <property type="entry name" value="alpha/beta hydrolase"/>
    <property type="match status" value="1"/>
</dbReference>
<proteinExistence type="predicted"/>
<evidence type="ECO:0000313" key="1">
    <source>
        <dbReference type="EMBL" id="ROW10121.1"/>
    </source>
</evidence>
<reference evidence="1 2" key="1">
    <citation type="submission" date="2015-09" db="EMBL/GenBank/DDBJ databases">
        <title>Host preference determinants of Valsa canker pathogens revealed by comparative genomics.</title>
        <authorList>
            <person name="Yin Z."/>
            <person name="Huang L."/>
        </authorList>
    </citation>
    <scope>NUCLEOTIDE SEQUENCE [LARGE SCALE GENOMIC DNA]</scope>
    <source>
        <strain evidence="1 2">03-1</strain>
    </source>
</reference>
<dbReference type="InterPro" id="IPR029058">
    <property type="entry name" value="AB_hydrolase_fold"/>
</dbReference>
<evidence type="ECO:0000313" key="2">
    <source>
        <dbReference type="Proteomes" id="UP000283895"/>
    </source>
</evidence>
<name>A0A423X2X1_9PEZI</name>
<comment type="caution">
    <text evidence="1">The sequence shown here is derived from an EMBL/GenBank/DDBJ whole genome shotgun (WGS) entry which is preliminary data.</text>
</comment>
<dbReference type="OrthoDB" id="5409895at2759"/>
<dbReference type="Proteomes" id="UP000283895">
    <property type="component" value="Unassembled WGS sequence"/>
</dbReference>
<protein>
    <submittedName>
        <fullName evidence="1">Uncharacterized protein</fullName>
    </submittedName>
</protein>
<sequence length="406" mass="44932">MSPHRVLTPEASPEPELPQCKGLCQTTTTERKQPWLTVDVSRQPAGVRVLWENEWRSACQKSSHPFQDGRYEDFEPIFDDLIEGHIDDPASPEYTLIFLPKAQELASEAEDAVLRGDRTLATELYLRACAVLRIARYPPTRDNACPVKQRAWQLQKSLYLKAGRLWENPLDEAIIPHIYDTKSNPNQHIHGSEIKAKGEKAFKVHRPRIPTYVRLPTNTLCTGRPCPAVLIVSEDRTAHTSECEEALSRGWGCVVVEAPGAGDCPVSSGAEGEQDEEVADKVWSSVLDWVRGIRVFDVDSVVAWGLGEAVVRLAATHGDRLKGCVAQLGNAGGKDLSMLDEISCKLLLVTERESTVESNGLWTPIVEGHVEGKLALFEYGVPGTSVVQYPMADTRTVYKWVGDLVG</sequence>
<dbReference type="EMBL" id="LKEA01000003">
    <property type="protein sequence ID" value="ROW10121.1"/>
    <property type="molecule type" value="Genomic_DNA"/>
</dbReference>
<keyword evidence="2" id="KW-1185">Reference proteome</keyword>